<protein>
    <submittedName>
        <fullName evidence="2">Uncharacterized protein</fullName>
    </submittedName>
</protein>
<accession>A0A9X2IED5</accession>
<evidence type="ECO:0000313" key="2">
    <source>
        <dbReference type="EMBL" id="MCM0620182.1"/>
    </source>
</evidence>
<feature type="compositionally biased region" description="Basic and acidic residues" evidence="1">
    <location>
        <begin position="1"/>
        <end position="12"/>
    </location>
</feature>
<feature type="compositionally biased region" description="Acidic residues" evidence="1">
    <location>
        <begin position="47"/>
        <end position="59"/>
    </location>
</feature>
<gene>
    <name evidence="2" type="ORF">M8330_07720</name>
</gene>
<organism evidence="2 3">
    <name type="scientific">Nocardioides bruguierae</name>
    <dbReference type="NCBI Taxonomy" id="2945102"/>
    <lineage>
        <taxon>Bacteria</taxon>
        <taxon>Bacillati</taxon>
        <taxon>Actinomycetota</taxon>
        <taxon>Actinomycetes</taxon>
        <taxon>Propionibacteriales</taxon>
        <taxon>Nocardioidaceae</taxon>
        <taxon>Nocardioides</taxon>
    </lineage>
</organism>
<dbReference type="Proteomes" id="UP001139485">
    <property type="component" value="Unassembled WGS sequence"/>
</dbReference>
<reference evidence="2" key="1">
    <citation type="submission" date="2022-05" db="EMBL/GenBank/DDBJ databases">
        <authorList>
            <person name="Tuo L."/>
        </authorList>
    </citation>
    <scope>NUCLEOTIDE SEQUENCE</scope>
    <source>
        <strain evidence="2">BSK12Z-4</strain>
    </source>
</reference>
<proteinExistence type="predicted"/>
<keyword evidence="3" id="KW-1185">Reference proteome</keyword>
<feature type="region of interest" description="Disordered" evidence="1">
    <location>
        <begin position="1"/>
        <end position="59"/>
    </location>
</feature>
<comment type="caution">
    <text evidence="2">The sequence shown here is derived from an EMBL/GenBank/DDBJ whole genome shotgun (WGS) entry which is preliminary data.</text>
</comment>
<evidence type="ECO:0000313" key="3">
    <source>
        <dbReference type="Proteomes" id="UP001139485"/>
    </source>
</evidence>
<dbReference type="AlphaFoldDB" id="A0A9X2IED5"/>
<name>A0A9X2IED5_9ACTN</name>
<dbReference type="EMBL" id="JAMOIL010000008">
    <property type="protein sequence ID" value="MCM0620182.1"/>
    <property type="molecule type" value="Genomic_DNA"/>
</dbReference>
<feature type="compositionally biased region" description="Basic and acidic residues" evidence="1">
    <location>
        <begin position="24"/>
        <end position="36"/>
    </location>
</feature>
<evidence type="ECO:0000256" key="1">
    <source>
        <dbReference type="SAM" id="MobiDB-lite"/>
    </source>
</evidence>
<dbReference type="RefSeq" id="WP_250053023.1">
    <property type="nucleotide sequence ID" value="NZ_JAMJPH010000009.1"/>
</dbReference>
<sequence>MTAPIPEERDAAPLEDSMDGIRPPGEHGEDLPDGKDGASAAAAEQESNAEESDAGEPSQ</sequence>